<evidence type="ECO:0000259" key="7">
    <source>
        <dbReference type="Pfam" id="PF00296"/>
    </source>
</evidence>
<feature type="binding site" evidence="6">
    <location>
        <position position="49"/>
    </location>
    <ligand>
        <name>FMN</name>
        <dbReference type="ChEBI" id="CHEBI:58210"/>
    </ligand>
</feature>
<dbReference type="GO" id="GO:0016705">
    <property type="term" value="F:oxidoreductase activity, acting on paired donors, with incorporation or reduction of molecular oxygen"/>
    <property type="evidence" value="ECO:0007669"/>
    <property type="project" value="InterPro"/>
</dbReference>
<dbReference type="InterPro" id="IPR011251">
    <property type="entry name" value="Luciferase-like_dom"/>
</dbReference>
<feature type="binding site" evidence="6">
    <location>
        <position position="86"/>
    </location>
    <ligand>
        <name>FMN</name>
        <dbReference type="ChEBI" id="CHEBI:58210"/>
    </ligand>
</feature>
<dbReference type="EMBL" id="RBDX01000004">
    <property type="protein sequence ID" value="RKN10909.1"/>
    <property type="molecule type" value="Genomic_DNA"/>
</dbReference>
<evidence type="ECO:0000313" key="8">
    <source>
        <dbReference type="EMBL" id="RKN10909.1"/>
    </source>
</evidence>
<keyword evidence="10" id="KW-1185">Reference proteome</keyword>
<comment type="similarity">
    <text evidence="5">Belongs to the NtaA/SnaA/DszA monooxygenase family.</text>
</comment>
<dbReference type="PANTHER" id="PTHR30011:SF16">
    <property type="entry name" value="C2H2 FINGER DOMAIN TRANSCRIPTION FACTOR (EUROFUNG)-RELATED"/>
    <property type="match status" value="1"/>
</dbReference>
<dbReference type="OrthoDB" id="3265338at2"/>
<dbReference type="EMBL" id="RBDY01000004">
    <property type="protein sequence ID" value="RKN25172.1"/>
    <property type="molecule type" value="Genomic_DNA"/>
</dbReference>
<evidence type="ECO:0000256" key="3">
    <source>
        <dbReference type="ARBA" id="ARBA00023002"/>
    </source>
</evidence>
<sequence>MLLLRPGGYHRAAWRAPDSPVDRATTLAPYLQLARAAEDARFDAVFMADAVSLYADPWDHLDQPLEPLTVLSALAPLTEAIGLVATVSTTYYEPYNLARLLASLDHLSGGRAGWNVVTTADPRSAGNFGAAPHPDHAVRYRRAAEFVAVLRALWDSWDDDAAVVDRAAGELTRASRIHPADHHGAFFDVAGPLNVPRPPQGHPVLAHAGQSRDGLAVAPGYAEVLFAVQHDLDTARAFHADIGRRVAAAGRDPRELAVLPGLFAVVGGTEQEARRKAAELRELDGGSGALADELSALLGVDLSARAPDDLVHADEIAAPETLLGPQSWYGLLHRRLTERPTTVARLLDHHARVGRSGHLQLVGTPEQIADEIERWFTGRACDGFVLQPTTVPGSVTDFTTEVVPLLRRRGLFRNDYDGTTLRDHLGLPRPADRAGRGAAR</sequence>
<organism evidence="8 11">
    <name type="scientific">Streptomyces radicis</name>
    <dbReference type="NCBI Taxonomy" id="1750517"/>
    <lineage>
        <taxon>Bacteria</taxon>
        <taxon>Bacillati</taxon>
        <taxon>Actinomycetota</taxon>
        <taxon>Actinomycetes</taxon>
        <taxon>Kitasatosporales</taxon>
        <taxon>Streptomycetaceae</taxon>
        <taxon>Streptomyces</taxon>
    </lineage>
</organism>
<dbReference type="CDD" id="cd01095">
    <property type="entry name" value="Nitrilotriacetate_monoxgenase"/>
    <property type="match status" value="1"/>
</dbReference>
<dbReference type="Pfam" id="PF00296">
    <property type="entry name" value="Bac_luciferase"/>
    <property type="match status" value="1"/>
</dbReference>
<evidence type="ECO:0000256" key="1">
    <source>
        <dbReference type="ARBA" id="ARBA00022630"/>
    </source>
</evidence>
<evidence type="ECO:0000313" key="9">
    <source>
        <dbReference type="EMBL" id="RKN25172.1"/>
    </source>
</evidence>
<dbReference type="InterPro" id="IPR036661">
    <property type="entry name" value="Luciferase-like_sf"/>
</dbReference>
<feature type="binding site" evidence="6">
    <location>
        <position position="140"/>
    </location>
    <ligand>
        <name>FMN</name>
        <dbReference type="ChEBI" id="CHEBI:58210"/>
    </ligand>
</feature>
<keyword evidence="2 6" id="KW-0288">FMN</keyword>
<dbReference type="PIRSF" id="PIRSF000337">
    <property type="entry name" value="NTA_MOA"/>
    <property type="match status" value="1"/>
</dbReference>
<evidence type="ECO:0000256" key="5">
    <source>
        <dbReference type="ARBA" id="ARBA00033748"/>
    </source>
</evidence>
<evidence type="ECO:0000256" key="2">
    <source>
        <dbReference type="ARBA" id="ARBA00022643"/>
    </source>
</evidence>
<comment type="caution">
    <text evidence="8">The sequence shown here is derived from an EMBL/GenBank/DDBJ whole genome shotgun (WGS) entry which is preliminary data.</text>
</comment>
<reference evidence="10 11" key="1">
    <citation type="submission" date="2018-09" db="EMBL/GenBank/DDBJ databases">
        <title>Streptomyces sp. nov. DS1-2, an endophytic actinomycete isolated from roots of Dendrobium scabrilingue.</title>
        <authorList>
            <person name="Kuncharoen N."/>
            <person name="Kudo T."/>
            <person name="Ohkuma M."/>
            <person name="Yuki M."/>
            <person name="Tanasupawat S."/>
        </authorList>
    </citation>
    <scope>NUCLEOTIDE SEQUENCE [LARGE SCALE GENOMIC DNA]</scope>
    <source>
        <strain evidence="8 11">AZ1-7</strain>
        <strain evidence="9 10">DS1-2</strain>
    </source>
</reference>
<protein>
    <submittedName>
        <fullName evidence="8">LLM class flavin-dependent oxidoreductase</fullName>
    </submittedName>
</protein>
<dbReference type="Proteomes" id="UP000275024">
    <property type="component" value="Unassembled WGS sequence"/>
</dbReference>
<dbReference type="NCBIfam" id="TIGR03860">
    <property type="entry name" value="FMN_nitrolo"/>
    <property type="match status" value="1"/>
</dbReference>
<keyword evidence="4" id="KW-0503">Monooxygenase</keyword>
<dbReference type="PANTHER" id="PTHR30011">
    <property type="entry name" value="ALKANESULFONATE MONOOXYGENASE-RELATED"/>
    <property type="match status" value="1"/>
</dbReference>
<dbReference type="Gene3D" id="3.20.20.30">
    <property type="entry name" value="Luciferase-like domain"/>
    <property type="match status" value="1"/>
</dbReference>
<keyword evidence="1 6" id="KW-0285">Flavoprotein</keyword>
<accession>A0A3A9WDQ3</accession>
<feature type="binding site" evidence="6">
    <location>
        <position position="211"/>
    </location>
    <ligand>
        <name>FMN</name>
        <dbReference type="ChEBI" id="CHEBI:58210"/>
    </ligand>
</feature>
<gene>
    <name evidence="9" type="ORF">D7318_07975</name>
    <name evidence="8" type="ORF">D7319_07120</name>
</gene>
<feature type="binding site" evidence="6">
    <location>
        <position position="136"/>
    </location>
    <ligand>
        <name>FMN</name>
        <dbReference type="ChEBI" id="CHEBI:58210"/>
    </ligand>
</feature>
<dbReference type="InterPro" id="IPR051260">
    <property type="entry name" value="Diverse_substr_monoxygenases"/>
</dbReference>
<proteinExistence type="inferred from homology"/>
<evidence type="ECO:0000256" key="6">
    <source>
        <dbReference type="PIRSR" id="PIRSR000337-1"/>
    </source>
</evidence>
<evidence type="ECO:0000313" key="11">
    <source>
        <dbReference type="Proteomes" id="UP000275024"/>
    </source>
</evidence>
<dbReference type="AlphaFoldDB" id="A0A3A9WDQ3"/>
<dbReference type="SUPFAM" id="SSF51679">
    <property type="entry name" value="Bacterial luciferase-like"/>
    <property type="match status" value="1"/>
</dbReference>
<dbReference type="InterPro" id="IPR016215">
    <property type="entry name" value="NTA_MOA"/>
</dbReference>
<name>A0A3A9WDQ3_9ACTN</name>
<dbReference type="Proteomes" id="UP000268652">
    <property type="component" value="Unassembled WGS sequence"/>
</dbReference>
<evidence type="ECO:0000256" key="4">
    <source>
        <dbReference type="ARBA" id="ARBA00023033"/>
    </source>
</evidence>
<keyword evidence="3" id="KW-0560">Oxidoreductase</keyword>
<dbReference type="GO" id="GO:0004497">
    <property type="term" value="F:monooxygenase activity"/>
    <property type="evidence" value="ECO:0007669"/>
    <property type="project" value="UniProtKB-KW"/>
</dbReference>
<feature type="domain" description="Luciferase-like" evidence="7">
    <location>
        <begin position="25"/>
        <end position="375"/>
    </location>
</feature>
<evidence type="ECO:0000313" key="10">
    <source>
        <dbReference type="Proteomes" id="UP000268652"/>
    </source>
</evidence>